<keyword evidence="2 7" id="KW-1003">Cell membrane</keyword>
<dbReference type="Proteomes" id="UP000245754">
    <property type="component" value="Unassembled WGS sequence"/>
</dbReference>
<reference evidence="8 9" key="1">
    <citation type="submission" date="2018-05" db="EMBL/GenBank/DDBJ databases">
        <title>Genomic Encyclopedia of Type Strains, Phase IV (KMG-V): Genome sequencing to study the core and pangenomes of soil and plant-associated prokaryotes.</title>
        <authorList>
            <person name="Whitman W."/>
        </authorList>
    </citation>
    <scope>NUCLEOTIDE SEQUENCE [LARGE SCALE GENOMIC DNA]</scope>
    <source>
        <strain evidence="8 9">SLV-132</strain>
    </source>
</reference>
<evidence type="ECO:0000256" key="6">
    <source>
        <dbReference type="ARBA" id="ARBA00023136"/>
    </source>
</evidence>
<comment type="function">
    <text evidence="7">Catalyzes the transfer of the diacylglyceryl group from phosphatidylglycerol to the sulfhydryl group of the N-terminal cysteine of a prolipoprotein, the first step in the formation of mature lipoproteins.</text>
</comment>
<comment type="subcellular location">
    <subcellularLocation>
        <location evidence="7">Cell membrane</location>
        <topology evidence="7">Multi-pass membrane protein</topology>
    </subcellularLocation>
</comment>
<evidence type="ECO:0000256" key="4">
    <source>
        <dbReference type="ARBA" id="ARBA00022692"/>
    </source>
</evidence>
<dbReference type="UniPathway" id="UPA00664"/>
<dbReference type="NCBIfam" id="TIGR00544">
    <property type="entry name" value="lgt"/>
    <property type="match status" value="1"/>
</dbReference>
<evidence type="ECO:0000256" key="1">
    <source>
        <dbReference type="ARBA" id="ARBA00007150"/>
    </source>
</evidence>
<feature type="transmembrane region" description="Helical" evidence="7">
    <location>
        <begin position="59"/>
        <end position="79"/>
    </location>
</feature>
<dbReference type="PROSITE" id="PS01311">
    <property type="entry name" value="LGT"/>
    <property type="match status" value="1"/>
</dbReference>
<keyword evidence="9" id="KW-1185">Reference proteome</keyword>
<name>A0A316EWL7_9BURK</name>
<dbReference type="InterPro" id="IPR001640">
    <property type="entry name" value="Lgt"/>
</dbReference>
<evidence type="ECO:0000313" key="9">
    <source>
        <dbReference type="Proteomes" id="UP000245754"/>
    </source>
</evidence>
<feature type="transmembrane region" description="Helical" evidence="7">
    <location>
        <begin position="202"/>
        <end position="220"/>
    </location>
</feature>
<dbReference type="AlphaFoldDB" id="A0A316EWL7"/>
<comment type="catalytic activity">
    <reaction evidence="7">
        <text>L-cysteinyl-[prolipoprotein] + a 1,2-diacyl-sn-glycero-3-phospho-(1'-sn-glycerol) = an S-1,2-diacyl-sn-glyceryl-L-cysteinyl-[prolipoprotein] + sn-glycerol 1-phosphate + H(+)</text>
        <dbReference type="Rhea" id="RHEA:56712"/>
        <dbReference type="Rhea" id="RHEA-COMP:14679"/>
        <dbReference type="Rhea" id="RHEA-COMP:14680"/>
        <dbReference type="ChEBI" id="CHEBI:15378"/>
        <dbReference type="ChEBI" id="CHEBI:29950"/>
        <dbReference type="ChEBI" id="CHEBI:57685"/>
        <dbReference type="ChEBI" id="CHEBI:64716"/>
        <dbReference type="ChEBI" id="CHEBI:140658"/>
        <dbReference type="EC" id="2.5.1.145"/>
    </reaction>
</comment>
<feature type="binding site" evidence="7">
    <location>
        <position position="142"/>
    </location>
    <ligand>
        <name>a 1,2-diacyl-sn-glycero-3-phospho-(1'-sn-glycerol)</name>
        <dbReference type="ChEBI" id="CHEBI:64716"/>
    </ligand>
</feature>
<accession>A0A316EWL7</accession>
<feature type="transmembrane region" description="Helical" evidence="7">
    <location>
        <begin position="178"/>
        <end position="195"/>
    </location>
</feature>
<dbReference type="HAMAP" id="MF_01147">
    <property type="entry name" value="Lgt"/>
    <property type="match status" value="1"/>
</dbReference>
<dbReference type="GO" id="GO:0005886">
    <property type="term" value="C:plasma membrane"/>
    <property type="evidence" value="ECO:0007669"/>
    <property type="project" value="UniProtKB-SubCell"/>
</dbReference>
<dbReference type="EC" id="2.5.1.145" evidence="7"/>
<keyword evidence="6 7" id="KW-0472">Membrane</keyword>
<organism evidence="8 9">
    <name type="scientific">Cupriavidus plantarum</name>
    <dbReference type="NCBI Taxonomy" id="942865"/>
    <lineage>
        <taxon>Bacteria</taxon>
        <taxon>Pseudomonadati</taxon>
        <taxon>Pseudomonadota</taxon>
        <taxon>Betaproteobacteria</taxon>
        <taxon>Burkholderiales</taxon>
        <taxon>Burkholderiaceae</taxon>
        <taxon>Cupriavidus</taxon>
    </lineage>
</organism>
<dbReference type="OrthoDB" id="871140at2"/>
<sequence>MLVHPQFDPVAIHLGPLAIRWYGLMYLAGFIMFLWFGRLRVRQPHNFLRGWTTRDLDDLLFFGVLGVILGGRLGYVLFYKPTYYLSHPLEIFKVWEGGMAFHGGFLGVLVAVWVFARLRNRRWFEVTDFIAPLIPCGLAAGRIGNFINGELWGRPTDLPWGMIFPQAGDNIPRHPSQLYQFAGEGVALFIILWFYSRKPRPTAAVSGAFLLGYGVFRFLAEFTREPDNFLGLLALNFSMGQWLSLPMILAGVIMMVWAYRRAGGASDTARA</sequence>
<keyword evidence="3 7" id="KW-0808">Transferase</keyword>
<evidence type="ECO:0000313" key="8">
    <source>
        <dbReference type="EMBL" id="PWK36442.1"/>
    </source>
</evidence>
<evidence type="ECO:0000256" key="7">
    <source>
        <dbReference type="HAMAP-Rule" id="MF_01147"/>
    </source>
</evidence>
<dbReference type="Pfam" id="PF01790">
    <property type="entry name" value="LGT"/>
    <property type="match status" value="1"/>
</dbReference>
<comment type="caution">
    <text evidence="8">The sequence shown here is derived from an EMBL/GenBank/DDBJ whole genome shotgun (WGS) entry which is preliminary data.</text>
</comment>
<feature type="transmembrane region" description="Helical" evidence="7">
    <location>
        <begin position="128"/>
        <end position="147"/>
    </location>
</feature>
<keyword evidence="8" id="KW-0449">Lipoprotein</keyword>
<dbReference type="GO" id="GO:0008961">
    <property type="term" value="F:phosphatidylglycerol-prolipoprotein diacylglyceryl transferase activity"/>
    <property type="evidence" value="ECO:0007669"/>
    <property type="project" value="UniProtKB-UniRule"/>
</dbReference>
<evidence type="ECO:0000256" key="5">
    <source>
        <dbReference type="ARBA" id="ARBA00022989"/>
    </source>
</evidence>
<dbReference type="RefSeq" id="WP_109580271.1">
    <property type="nucleotide sequence ID" value="NZ_JACBYU010000002.1"/>
</dbReference>
<evidence type="ECO:0000256" key="3">
    <source>
        <dbReference type="ARBA" id="ARBA00022679"/>
    </source>
</evidence>
<feature type="transmembrane region" description="Helical" evidence="7">
    <location>
        <begin position="99"/>
        <end position="116"/>
    </location>
</feature>
<dbReference type="PANTHER" id="PTHR30589:SF0">
    <property type="entry name" value="PHOSPHATIDYLGLYCEROL--PROLIPOPROTEIN DIACYLGLYCERYL TRANSFERASE"/>
    <property type="match status" value="1"/>
</dbReference>
<comment type="similarity">
    <text evidence="1 7">Belongs to the Lgt family.</text>
</comment>
<gene>
    <name evidence="7" type="primary">lgt</name>
    <name evidence="8" type="ORF">C7419_101297</name>
</gene>
<dbReference type="GO" id="GO:0042158">
    <property type="term" value="P:lipoprotein biosynthetic process"/>
    <property type="evidence" value="ECO:0007669"/>
    <property type="project" value="UniProtKB-UniRule"/>
</dbReference>
<evidence type="ECO:0000256" key="2">
    <source>
        <dbReference type="ARBA" id="ARBA00022475"/>
    </source>
</evidence>
<feature type="transmembrane region" description="Helical" evidence="7">
    <location>
        <begin position="20"/>
        <end position="39"/>
    </location>
</feature>
<feature type="transmembrane region" description="Helical" evidence="7">
    <location>
        <begin position="240"/>
        <end position="259"/>
    </location>
</feature>
<protein>
    <recommendedName>
        <fullName evidence="7">Phosphatidylglycerol--prolipoprotein diacylglyceryl transferase</fullName>
        <ecNumber evidence="7">2.5.1.145</ecNumber>
    </recommendedName>
</protein>
<keyword evidence="5 7" id="KW-1133">Transmembrane helix</keyword>
<dbReference type="PANTHER" id="PTHR30589">
    <property type="entry name" value="PROLIPOPROTEIN DIACYLGLYCERYL TRANSFERASE"/>
    <property type="match status" value="1"/>
</dbReference>
<proteinExistence type="inferred from homology"/>
<keyword evidence="4 7" id="KW-0812">Transmembrane</keyword>
<dbReference type="EMBL" id="QGGT01000001">
    <property type="protein sequence ID" value="PWK36442.1"/>
    <property type="molecule type" value="Genomic_DNA"/>
</dbReference>
<comment type="pathway">
    <text evidence="7">Protein modification; lipoprotein biosynthesis (diacylglyceryl transfer).</text>
</comment>